<proteinExistence type="predicted"/>
<gene>
    <name evidence="1" type="ORF">LOK49_LG13G01766</name>
</gene>
<protein>
    <submittedName>
        <fullName evidence="1">Aspartyl protease family protein</fullName>
    </submittedName>
</protein>
<accession>A0ACC0FF10</accession>
<organism evidence="1 2">
    <name type="scientific">Camellia lanceoleosa</name>
    <dbReference type="NCBI Taxonomy" id="1840588"/>
    <lineage>
        <taxon>Eukaryota</taxon>
        <taxon>Viridiplantae</taxon>
        <taxon>Streptophyta</taxon>
        <taxon>Embryophyta</taxon>
        <taxon>Tracheophyta</taxon>
        <taxon>Spermatophyta</taxon>
        <taxon>Magnoliopsida</taxon>
        <taxon>eudicotyledons</taxon>
        <taxon>Gunneridae</taxon>
        <taxon>Pentapetalae</taxon>
        <taxon>asterids</taxon>
        <taxon>Ericales</taxon>
        <taxon>Theaceae</taxon>
        <taxon>Camellia</taxon>
    </lineage>
</organism>
<keyword evidence="1" id="KW-0378">Hydrolase</keyword>
<dbReference type="EMBL" id="CM045771">
    <property type="protein sequence ID" value="KAI7987153.1"/>
    <property type="molecule type" value="Genomic_DNA"/>
</dbReference>
<evidence type="ECO:0000313" key="2">
    <source>
        <dbReference type="Proteomes" id="UP001060215"/>
    </source>
</evidence>
<reference evidence="1 2" key="1">
    <citation type="journal article" date="2022" name="Plant J.">
        <title>Chromosome-level genome of Camellia lanceoleosa provides a valuable resource for understanding genome evolution and self-incompatibility.</title>
        <authorList>
            <person name="Gong W."/>
            <person name="Xiao S."/>
            <person name="Wang L."/>
            <person name="Liao Z."/>
            <person name="Chang Y."/>
            <person name="Mo W."/>
            <person name="Hu G."/>
            <person name="Li W."/>
            <person name="Zhao G."/>
            <person name="Zhu H."/>
            <person name="Hu X."/>
            <person name="Ji K."/>
            <person name="Xiang X."/>
            <person name="Song Q."/>
            <person name="Yuan D."/>
            <person name="Jin S."/>
            <person name="Zhang L."/>
        </authorList>
    </citation>
    <scope>NUCLEOTIDE SEQUENCE [LARGE SCALE GENOMIC DNA]</scope>
    <source>
        <strain evidence="1">SQ_2022a</strain>
    </source>
</reference>
<name>A0ACC0FF10_9ERIC</name>
<dbReference type="Proteomes" id="UP001060215">
    <property type="component" value="Chromosome 14"/>
</dbReference>
<keyword evidence="1" id="KW-0645">Protease</keyword>
<keyword evidence="2" id="KW-1185">Reference proteome</keyword>
<sequence length="348" mass="37430">MGRVIRAQRKGAGSVLRLPAPSLVGLDSLSPLIRFISPGSLGFINGSSITVLRVRQQRLVFLSENASQNRNKGYGKKATLKVVHKHGPCSHLSLDKANAPNVTQILSEDQSRVNIIHFRLSSNSAQNNIPNSSKATFPVNSGASIGTGNFIVTVGLGTPKKDLTLIFDTGSDLTWTQCHPCLDSCYRQQEPIFNPNESTTYKNISCNSAECTQLTSHAGGVIKRCSNSSTCIYGIGYVDQSYSVGFFSKDTLTLTPTDELPNFRFGCGQSNHGLFGGAAGLLGLARNQLSVVSQTSSMYQKYFSYCLPSTSSSTGHLTFGKGGTSSALKLNFTHFPETQTIHRSTSSI</sequence>
<comment type="caution">
    <text evidence="1">The sequence shown here is derived from an EMBL/GenBank/DDBJ whole genome shotgun (WGS) entry which is preliminary data.</text>
</comment>
<evidence type="ECO:0000313" key="1">
    <source>
        <dbReference type="EMBL" id="KAI7987153.1"/>
    </source>
</evidence>